<accession>A0A9D1GIR1</accession>
<dbReference type="Gene3D" id="1.10.1760.20">
    <property type="match status" value="1"/>
</dbReference>
<keyword evidence="2" id="KW-0813">Transport</keyword>
<dbReference type="Proteomes" id="UP000886860">
    <property type="component" value="Unassembled WGS sequence"/>
</dbReference>
<dbReference type="PIRSF" id="PIRSF016661">
    <property type="entry name" value="BioY"/>
    <property type="match status" value="1"/>
</dbReference>
<keyword evidence="3" id="KW-0812">Transmembrane</keyword>
<feature type="transmembrane region" description="Helical" evidence="3">
    <location>
        <begin position="94"/>
        <end position="112"/>
    </location>
</feature>
<protein>
    <recommendedName>
        <fullName evidence="2">Biotin transporter</fullName>
    </recommendedName>
</protein>
<comment type="caution">
    <text evidence="4">The sequence shown here is derived from an EMBL/GenBank/DDBJ whole genome shotgun (WGS) entry which is preliminary data.</text>
</comment>
<dbReference type="EMBL" id="DVKS01000110">
    <property type="protein sequence ID" value="HIT41730.1"/>
    <property type="molecule type" value="Genomic_DNA"/>
</dbReference>
<feature type="transmembrane region" description="Helical" evidence="3">
    <location>
        <begin position="149"/>
        <end position="174"/>
    </location>
</feature>
<evidence type="ECO:0000256" key="1">
    <source>
        <dbReference type="ARBA" id="ARBA00010692"/>
    </source>
</evidence>
<gene>
    <name evidence="4" type="ORF">IAB60_06485</name>
</gene>
<name>A0A9D1GIR1_9FIRM</name>
<feature type="transmembrane region" description="Helical" evidence="3">
    <location>
        <begin position="119"/>
        <end position="143"/>
    </location>
</feature>
<sequence length="190" mass="20021">MEMTTASRPALSARQMTITGLATAVTCIIGPVAVPIPVSPVPLSLTMLALYLAAYVLGMKLGFISCLLYLLLGAVGLPVFSGFSGGLAKLSGPTGGYLIGFLFLSLICGFFIQRFPGKVWVHAAGMVCGAAVCYLFGTAWLAVQMDLTFRAALTIGVLPYLPGDVIKIIIALMIGPLLRRQTRKILVQGL</sequence>
<evidence type="ECO:0000313" key="5">
    <source>
        <dbReference type="Proteomes" id="UP000886860"/>
    </source>
</evidence>
<feature type="transmembrane region" description="Helical" evidence="3">
    <location>
        <begin position="12"/>
        <end position="34"/>
    </location>
</feature>
<evidence type="ECO:0000256" key="3">
    <source>
        <dbReference type="SAM" id="Phobius"/>
    </source>
</evidence>
<reference evidence="4" key="1">
    <citation type="submission" date="2020-10" db="EMBL/GenBank/DDBJ databases">
        <authorList>
            <person name="Gilroy R."/>
        </authorList>
    </citation>
    <scope>NUCLEOTIDE SEQUENCE</scope>
    <source>
        <strain evidence="4">CHK123-3438</strain>
    </source>
</reference>
<evidence type="ECO:0000313" key="4">
    <source>
        <dbReference type="EMBL" id="HIT41730.1"/>
    </source>
</evidence>
<keyword evidence="2 3" id="KW-0472">Membrane</keyword>
<dbReference type="Pfam" id="PF02632">
    <property type="entry name" value="BioY"/>
    <property type="match status" value="1"/>
</dbReference>
<reference evidence="4" key="2">
    <citation type="journal article" date="2021" name="PeerJ">
        <title>Extensive microbial diversity within the chicken gut microbiome revealed by metagenomics and culture.</title>
        <authorList>
            <person name="Gilroy R."/>
            <person name="Ravi A."/>
            <person name="Getino M."/>
            <person name="Pursley I."/>
            <person name="Horton D.L."/>
            <person name="Alikhan N.F."/>
            <person name="Baker D."/>
            <person name="Gharbi K."/>
            <person name="Hall N."/>
            <person name="Watson M."/>
            <person name="Adriaenssens E.M."/>
            <person name="Foster-Nyarko E."/>
            <person name="Jarju S."/>
            <person name="Secka A."/>
            <person name="Antonio M."/>
            <person name="Oren A."/>
            <person name="Chaudhuri R.R."/>
            <person name="La Ragione R."/>
            <person name="Hildebrand F."/>
            <person name="Pallen M.J."/>
        </authorList>
    </citation>
    <scope>NUCLEOTIDE SEQUENCE</scope>
    <source>
        <strain evidence="4">CHK123-3438</strain>
    </source>
</reference>
<dbReference type="InterPro" id="IPR003784">
    <property type="entry name" value="BioY"/>
</dbReference>
<dbReference type="PANTHER" id="PTHR34295:SF1">
    <property type="entry name" value="BIOTIN TRANSPORTER BIOY"/>
    <property type="match status" value="1"/>
</dbReference>
<organism evidence="4 5">
    <name type="scientific">Candidatus Caccovicinus merdipullorum</name>
    <dbReference type="NCBI Taxonomy" id="2840724"/>
    <lineage>
        <taxon>Bacteria</taxon>
        <taxon>Bacillati</taxon>
        <taxon>Bacillota</taxon>
        <taxon>Clostridia</taxon>
        <taxon>Eubacteriales</taxon>
        <taxon>Candidatus Caccovicinus</taxon>
    </lineage>
</organism>
<evidence type="ECO:0000256" key="2">
    <source>
        <dbReference type="PIRNR" id="PIRNR016661"/>
    </source>
</evidence>
<keyword evidence="3" id="KW-1133">Transmembrane helix</keyword>
<feature type="transmembrane region" description="Helical" evidence="3">
    <location>
        <begin position="66"/>
        <end position="88"/>
    </location>
</feature>
<dbReference type="GO" id="GO:0015225">
    <property type="term" value="F:biotin transmembrane transporter activity"/>
    <property type="evidence" value="ECO:0007669"/>
    <property type="project" value="UniProtKB-UniRule"/>
</dbReference>
<feature type="transmembrane region" description="Helical" evidence="3">
    <location>
        <begin position="40"/>
        <end position="59"/>
    </location>
</feature>
<dbReference type="GO" id="GO:0005886">
    <property type="term" value="C:plasma membrane"/>
    <property type="evidence" value="ECO:0007669"/>
    <property type="project" value="UniProtKB-SubCell"/>
</dbReference>
<comment type="subcellular location">
    <subcellularLocation>
        <location evidence="2">Cell membrane</location>
        <topology evidence="2">Multi-pass membrane protein</topology>
    </subcellularLocation>
</comment>
<comment type="similarity">
    <text evidence="1 2">Belongs to the BioY family.</text>
</comment>
<keyword evidence="2" id="KW-1003">Cell membrane</keyword>
<proteinExistence type="inferred from homology"/>
<dbReference type="AlphaFoldDB" id="A0A9D1GIR1"/>
<dbReference type="PANTHER" id="PTHR34295">
    <property type="entry name" value="BIOTIN TRANSPORTER BIOY"/>
    <property type="match status" value="1"/>
</dbReference>